<dbReference type="Gene3D" id="3.30.420.10">
    <property type="entry name" value="Ribonuclease H-like superfamily/Ribonuclease H"/>
    <property type="match status" value="1"/>
</dbReference>
<dbReference type="GO" id="GO:0003676">
    <property type="term" value="F:nucleic acid binding"/>
    <property type="evidence" value="ECO:0007669"/>
    <property type="project" value="InterPro"/>
</dbReference>
<dbReference type="EMBL" id="KK115244">
    <property type="protein sequence ID" value="KFM64530.1"/>
    <property type="molecule type" value="Genomic_DNA"/>
</dbReference>
<dbReference type="OMA" id="MMAWLLE"/>
<sequence>MMAWLLEQGTAPEVIPNGSMIMSVRHPSLNIRVIDSLNFLPMALAKLPGCFGLSELKKGYFPHLFN</sequence>
<dbReference type="OrthoDB" id="10067094at2759"/>
<organism evidence="1 2">
    <name type="scientific">Stegodyphus mimosarum</name>
    <name type="common">African social velvet spider</name>
    <dbReference type="NCBI Taxonomy" id="407821"/>
    <lineage>
        <taxon>Eukaryota</taxon>
        <taxon>Metazoa</taxon>
        <taxon>Ecdysozoa</taxon>
        <taxon>Arthropoda</taxon>
        <taxon>Chelicerata</taxon>
        <taxon>Arachnida</taxon>
        <taxon>Araneae</taxon>
        <taxon>Araneomorphae</taxon>
        <taxon>Entelegynae</taxon>
        <taxon>Eresoidea</taxon>
        <taxon>Eresidae</taxon>
        <taxon>Stegodyphus</taxon>
    </lineage>
</organism>
<evidence type="ECO:0000313" key="2">
    <source>
        <dbReference type="Proteomes" id="UP000054359"/>
    </source>
</evidence>
<dbReference type="SUPFAM" id="SSF53098">
    <property type="entry name" value="Ribonuclease H-like"/>
    <property type="match status" value="1"/>
</dbReference>
<proteinExistence type="predicted"/>
<dbReference type="InterPro" id="IPR036397">
    <property type="entry name" value="RNaseH_sf"/>
</dbReference>
<dbReference type="AlphaFoldDB" id="A0A087THE1"/>
<feature type="non-terminal residue" evidence="1">
    <location>
        <position position="66"/>
    </location>
</feature>
<evidence type="ECO:0000313" key="1">
    <source>
        <dbReference type="EMBL" id="KFM64530.1"/>
    </source>
</evidence>
<dbReference type="Proteomes" id="UP000054359">
    <property type="component" value="Unassembled WGS sequence"/>
</dbReference>
<name>A0A087THE1_STEMI</name>
<gene>
    <name evidence="1" type="ORF">X975_14604</name>
</gene>
<reference evidence="1 2" key="1">
    <citation type="submission" date="2013-11" db="EMBL/GenBank/DDBJ databases">
        <title>Genome sequencing of Stegodyphus mimosarum.</title>
        <authorList>
            <person name="Bechsgaard J."/>
        </authorList>
    </citation>
    <scope>NUCLEOTIDE SEQUENCE [LARGE SCALE GENOMIC DNA]</scope>
</reference>
<accession>A0A087THE1</accession>
<protein>
    <submittedName>
        <fullName evidence="1">Uncharacterized protein</fullName>
    </submittedName>
</protein>
<dbReference type="InterPro" id="IPR012337">
    <property type="entry name" value="RNaseH-like_sf"/>
</dbReference>
<keyword evidence="2" id="KW-1185">Reference proteome</keyword>